<dbReference type="EMBL" id="ANQC01000087">
    <property type="protein sequence ID" value="ESV54723.1"/>
    <property type="molecule type" value="Genomic_DNA"/>
</dbReference>
<evidence type="ECO:0000256" key="16">
    <source>
        <dbReference type="RuleBase" id="RU003694"/>
    </source>
</evidence>
<dbReference type="EC" id="2.3.1.179" evidence="3 14"/>
<keyword evidence="5 14" id="KW-0444">Lipid biosynthesis</keyword>
<dbReference type="NCBIfam" id="TIGR03150">
    <property type="entry name" value="fabF"/>
    <property type="match status" value="1"/>
</dbReference>
<comment type="similarity">
    <text evidence="2 14 16">Belongs to the thiolase-like superfamily. Beta-ketoacyl-ACP synthases family.</text>
</comment>
<keyword evidence="8" id="KW-0443">Lipid metabolism</keyword>
<comment type="pathway">
    <text evidence="1 14">Lipid metabolism; fatty acid biosynthesis.</text>
</comment>
<evidence type="ECO:0000256" key="4">
    <source>
        <dbReference type="ARBA" id="ARBA00014657"/>
    </source>
</evidence>
<dbReference type="InterPro" id="IPR014030">
    <property type="entry name" value="Ketoacyl_synth_N"/>
</dbReference>
<dbReference type="NCBIfam" id="NF005589">
    <property type="entry name" value="PRK07314.1"/>
    <property type="match status" value="1"/>
</dbReference>
<dbReference type="PANTHER" id="PTHR11712:SF336">
    <property type="entry name" value="3-OXOACYL-[ACYL-CARRIER-PROTEIN] SYNTHASE, MITOCHONDRIAL"/>
    <property type="match status" value="1"/>
</dbReference>
<dbReference type="CDD" id="cd00834">
    <property type="entry name" value="KAS_I_II"/>
    <property type="match status" value="1"/>
</dbReference>
<accession>V6Z1V9</accession>
<comment type="caution">
    <text evidence="18">The sequence shown here is derived from an EMBL/GenBank/DDBJ whole genome shotgun (WGS) entry which is preliminary data.</text>
</comment>
<dbReference type="Gene3D" id="3.40.47.10">
    <property type="match status" value="2"/>
</dbReference>
<dbReference type="Pfam" id="PF00109">
    <property type="entry name" value="ketoacyl-synt"/>
    <property type="match status" value="1"/>
</dbReference>
<organism evidence="18 19">
    <name type="scientific">Streptococcus agalactiae LMG 14747</name>
    <dbReference type="NCBI Taxonomy" id="1154860"/>
    <lineage>
        <taxon>Bacteria</taxon>
        <taxon>Bacillati</taxon>
        <taxon>Bacillota</taxon>
        <taxon>Bacilli</taxon>
        <taxon>Lactobacillales</taxon>
        <taxon>Streptococcaceae</taxon>
        <taxon>Streptococcus</taxon>
    </lineage>
</organism>
<keyword evidence="7" id="KW-0276">Fatty acid metabolism</keyword>
<evidence type="ECO:0000256" key="8">
    <source>
        <dbReference type="ARBA" id="ARBA00023098"/>
    </source>
</evidence>
<dbReference type="InterPro" id="IPR014031">
    <property type="entry name" value="Ketoacyl_synth_C"/>
</dbReference>
<evidence type="ECO:0000256" key="3">
    <source>
        <dbReference type="ARBA" id="ARBA00012356"/>
    </source>
</evidence>
<comment type="catalytic activity">
    <reaction evidence="13 14">
        <text>a fatty acyl-[ACP] + malonyl-[ACP] + H(+) = a 3-oxoacyl-[ACP] + holo-[ACP] + CO2</text>
        <dbReference type="Rhea" id="RHEA:22836"/>
        <dbReference type="Rhea" id="RHEA-COMP:9623"/>
        <dbReference type="Rhea" id="RHEA-COMP:9685"/>
        <dbReference type="Rhea" id="RHEA-COMP:9916"/>
        <dbReference type="Rhea" id="RHEA-COMP:14125"/>
        <dbReference type="ChEBI" id="CHEBI:15378"/>
        <dbReference type="ChEBI" id="CHEBI:16526"/>
        <dbReference type="ChEBI" id="CHEBI:64479"/>
        <dbReference type="ChEBI" id="CHEBI:78449"/>
        <dbReference type="ChEBI" id="CHEBI:78776"/>
        <dbReference type="ChEBI" id="CHEBI:138651"/>
    </reaction>
</comment>
<keyword evidence="10 14" id="KW-0012">Acyltransferase</keyword>
<keyword evidence="6 14" id="KW-0808">Transferase</keyword>
<dbReference type="AlphaFoldDB" id="V6Z1V9"/>
<dbReference type="InterPro" id="IPR020841">
    <property type="entry name" value="PKS_Beta-ketoAc_synthase_dom"/>
</dbReference>
<evidence type="ECO:0000256" key="13">
    <source>
        <dbReference type="ARBA" id="ARBA00047659"/>
    </source>
</evidence>
<dbReference type="PIRSF" id="PIRSF000447">
    <property type="entry name" value="KAS_II"/>
    <property type="match status" value="1"/>
</dbReference>
<proteinExistence type="inferred from homology"/>
<evidence type="ECO:0000256" key="5">
    <source>
        <dbReference type="ARBA" id="ARBA00022516"/>
    </source>
</evidence>
<protein>
    <recommendedName>
        <fullName evidence="4 14">3-oxoacyl-[acyl-carrier-protein] synthase 2</fullName>
        <ecNumber evidence="3 14">2.3.1.179</ecNumber>
    </recommendedName>
</protein>
<keyword evidence="9 14" id="KW-0275">Fatty acid biosynthesis</keyword>
<evidence type="ECO:0000256" key="9">
    <source>
        <dbReference type="ARBA" id="ARBA00023160"/>
    </source>
</evidence>
<dbReference type="GO" id="GO:0006633">
    <property type="term" value="P:fatty acid biosynthetic process"/>
    <property type="evidence" value="ECO:0007669"/>
    <property type="project" value="UniProtKB-UniRule"/>
</dbReference>
<evidence type="ECO:0000256" key="2">
    <source>
        <dbReference type="ARBA" id="ARBA00008467"/>
    </source>
</evidence>
<dbReference type="PROSITE" id="PS00606">
    <property type="entry name" value="KS3_1"/>
    <property type="match status" value="1"/>
</dbReference>
<reference evidence="18 19" key="1">
    <citation type="submission" date="2013-05" db="EMBL/GenBank/DDBJ databases">
        <authorList>
            <person name="Richards V.P."/>
            <person name="Durkin S.A.S."/>
            <person name="Kim M."/>
            <person name="Pavinski Bitar P.D."/>
            <person name="Stanhope M.J."/>
            <person name="Town C.D."/>
            <person name="Venter J.C."/>
        </authorList>
    </citation>
    <scope>NUCLEOTIDE SEQUENCE [LARGE SCALE GENOMIC DNA]</scope>
    <source>
        <strain evidence="18 19">LMG 14747</strain>
    </source>
</reference>
<evidence type="ECO:0000313" key="19">
    <source>
        <dbReference type="Proteomes" id="UP000018482"/>
    </source>
</evidence>
<dbReference type="InterPro" id="IPR018201">
    <property type="entry name" value="Ketoacyl_synth_AS"/>
</dbReference>
<dbReference type="InterPro" id="IPR000794">
    <property type="entry name" value="Beta-ketoacyl_synthase"/>
</dbReference>
<evidence type="ECO:0000256" key="7">
    <source>
        <dbReference type="ARBA" id="ARBA00022832"/>
    </source>
</evidence>
<sequence>MSTNRVVITGYGVTSPIGNTPQEFWKSLESGTIGIKPITKFDTSEIPVRNAGEIQDFPFDKYFVRKDKNRMDMYSLYGIYATLEALENAGLDMETVDRDRVGVIVSSGIGGLQEMQEQIIRMHEKGMKRIQPMFIPKALSNMGAGNIALRIGANGVCKSITTACASANDAIGEAFREIKFGFQDVVLAGGSESAINEIGIGGFNALTALSTTEDPECSAIPFDKDRNGFVMGEGSGVLVVENLEHAQKRGATILAEIVGYGNTCDAYHQTSPSPDGSGAAKAMKLAIAEAGIEPSDVDYVNAHGTSTQANEKGESQAIVAVLGKDVPVSSTKSFTGHLLGAAGAVEAIATIESMRHGFIHMTAGTQELSEDIEANVVMGQGLEADVRYAISNTFGFGGHNAVLAFKRWED</sequence>
<evidence type="ECO:0000256" key="15">
    <source>
        <dbReference type="PIRSR" id="PIRSR000447-1"/>
    </source>
</evidence>
<evidence type="ECO:0000259" key="17">
    <source>
        <dbReference type="PROSITE" id="PS52004"/>
    </source>
</evidence>
<dbReference type="InterPro" id="IPR017568">
    <property type="entry name" value="3-oxoacyl-ACP_synth-2"/>
</dbReference>
<evidence type="ECO:0000256" key="10">
    <source>
        <dbReference type="ARBA" id="ARBA00023315"/>
    </source>
</evidence>
<comment type="catalytic activity">
    <reaction evidence="12 14">
        <text>(9Z)-hexadecenoyl-[ACP] + malonyl-[ACP] + H(+) = 3-oxo-(11Z)-octadecenoyl-[ACP] + holo-[ACP] + CO2</text>
        <dbReference type="Rhea" id="RHEA:55040"/>
        <dbReference type="Rhea" id="RHEA-COMP:9623"/>
        <dbReference type="Rhea" id="RHEA-COMP:9685"/>
        <dbReference type="Rhea" id="RHEA-COMP:10800"/>
        <dbReference type="Rhea" id="RHEA-COMP:14074"/>
        <dbReference type="ChEBI" id="CHEBI:15378"/>
        <dbReference type="ChEBI" id="CHEBI:16526"/>
        <dbReference type="ChEBI" id="CHEBI:64479"/>
        <dbReference type="ChEBI" id="CHEBI:78449"/>
        <dbReference type="ChEBI" id="CHEBI:83989"/>
        <dbReference type="ChEBI" id="CHEBI:138538"/>
        <dbReference type="EC" id="2.3.1.179"/>
    </reaction>
</comment>
<dbReference type="PANTHER" id="PTHR11712">
    <property type="entry name" value="POLYKETIDE SYNTHASE-RELATED"/>
    <property type="match status" value="1"/>
</dbReference>
<dbReference type="InterPro" id="IPR016039">
    <property type="entry name" value="Thiolase-like"/>
</dbReference>
<name>V6Z1V9_STRAG</name>
<dbReference type="PROSITE" id="PS52004">
    <property type="entry name" value="KS3_2"/>
    <property type="match status" value="1"/>
</dbReference>
<evidence type="ECO:0000256" key="11">
    <source>
        <dbReference type="ARBA" id="ARBA00024006"/>
    </source>
</evidence>
<feature type="active site" description="For beta-ketoacyl synthase activity" evidence="15">
    <location>
        <position position="164"/>
    </location>
</feature>
<dbReference type="FunFam" id="3.40.47.10:FF:000018">
    <property type="entry name" value="3-oxoacyl-[acyl-carrier-protein] synthase 2"/>
    <property type="match status" value="1"/>
</dbReference>
<evidence type="ECO:0000256" key="12">
    <source>
        <dbReference type="ARBA" id="ARBA00047318"/>
    </source>
</evidence>
<evidence type="ECO:0000256" key="1">
    <source>
        <dbReference type="ARBA" id="ARBA00005194"/>
    </source>
</evidence>
<gene>
    <name evidence="18" type="ORF">SAG0136_05630</name>
</gene>
<dbReference type="UniPathway" id="UPA00094"/>
<evidence type="ECO:0000256" key="6">
    <source>
        <dbReference type="ARBA" id="ARBA00022679"/>
    </source>
</evidence>
<dbReference type="SUPFAM" id="SSF53901">
    <property type="entry name" value="Thiolase-like"/>
    <property type="match status" value="2"/>
</dbReference>
<dbReference type="GO" id="GO:0004315">
    <property type="term" value="F:3-oxoacyl-[acyl-carrier-protein] synthase activity"/>
    <property type="evidence" value="ECO:0007669"/>
    <property type="project" value="UniProtKB-UniRule"/>
</dbReference>
<dbReference type="Proteomes" id="UP000018482">
    <property type="component" value="Unassembled WGS sequence"/>
</dbReference>
<dbReference type="GO" id="GO:0005829">
    <property type="term" value="C:cytosol"/>
    <property type="evidence" value="ECO:0007669"/>
    <property type="project" value="TreeGrafter"/>
</dbReference>
<dbReference type="Pfam" id="PF02801">
    <property type="entry name" value="Ketoacyl-synt_C"/>
    <property type="match status" value="1"/>
</dbReference>
<dbReference type="SMART" id="SM00825">
    <property type="entry name" value="PKS_KS"/>
    <property type="match status" value="1"/>
</dbReference>
<feature type="domain" description="Ketosynthase family 3 (KS3)" evidence="17">
    <location>
        <begin position="3"/>
        <end position="407"/>
    </location>
</feature>
<evidence type="ECO:0000256" key="14">
    <source>
        <dbReference type="PIRNR" id="PIRNR000447"/>
    </source>
</evidence>
<evidence type="ECO:0000313" key="18">
    <source>
        <dbReference type="EMBL" id="ESV54723.1"/>
    </source>
</evidence>
<dbReference type="eggNOG" id="COG0304">
    <property type="taxonomic scope" value="Bacteria"/>
</dbReference>
<comment type="function">
    <text evidence="11 14">Involved in the type II fatty acid elongation cycle. Catalyzes the elongation of a wide range of acyl-ACP by the addition of two carbons from malonyl-ACP to an acyl acceptor. Can efficiently catalyze the conversion of palmitoleoyl-ACP (cis-hexadec-9-enoyl-ACP) to cis-vaccenoyl-ACP (cis-octadec-11-enoyl-ACP), an essential step in the thermal regulation of fatty acid composition.</text>
</comment>